<dbReference type="SUPFAM" id="SSF50405">
    <property type="entry name" value="Actin-crosslinking proteins"/>
    <property type="match status" value="1"/>
</dbReference>
<evidence type="ECO:0000313" key="4">
    <source>
        <dbReference type="Proteomes" id="UP000450000"/>
    </source>
</evidence>
<comment type="caution">
    <text evidence="3">The sequence shown here is derived from an EMBL/GenBank/DDBJ whole genome shotgun (WGS) entry which is preliminary data.</text>
</comment>
<dbReference type="Proteomes" id="UP000450000">
    <property type="component" value="Unassembled WGS sequence"/>
</dbReference>
<dbReference type="CDD" id="cd00257">
    <property type="entry name" value="beta-trefoil_FSCN-like"/>
    <property type="match status" value="1"/>
</dbReference>
<name>A0A6N7L1L0_9ACTN</name>
<evidence type="ECO:0000256" key="2">
    <source>
        <dbReference type="SAM" id="SignalP"/>
    </source>
</evidence>
<keyword evidence="2" id="KW-0732">Signal</keyword>
<dbReference type="AlphaFoldDB" id="A0A6N7L1L0"/>
<proteinExistence type="predicted"/>
<feature type="signal peptide" evidence="2">
    <location>
        <begin position="1"/>
        <end position="39"/>
    </location>
</feature>
<keyword evidence="4" id="KW-1185">Reference proteome</keyword>
<dbReference type="OrthoDB" id="4242746at2"/>
<reference evidence="3 4" key="1">
    <citation type="submission" date="2019-09" db="EMBL/GenBank/DDBJ databases">
        <title>Genome Sequences of Streptomyces kaniharaensis ATCC 21070.</title>
        <authorList>
            <person name="Zhu W."/>
            <person name="De Crecy-Lagard V."/>
            <person name="Richards N.G."/>
        </authorList>
    </citation>
    <scope>NUCLEOTIDE SEQUENCE [LARGE SCALE GENOMIC DNA]</scope>
    <source>
        <strain evidence="3 4">SF-557</strain>
    </source>
</reference>
<evidence type="ECO:0000313" key="3">
    <source>
        <dbReference type="EMBL" id="MQS15683.1"/>
    </source>
</evidence>
<accession>A0A6N7L1L0</accession>
<dbReference type="Gene3D" id="2.80.10.50">
    <property type="match status" value="1"/>
</dbReference>
<feature type="compositionally biased region" description="Basic and acidic residues" evidence="1">
    <location>
        <begin position="154"/>
        <end position="169"/>
    </location>
</feature>
<sequence length="361" mass="39161">MKSFLPTARSVVRRLRTAAVAASTALVCLAGLPATPASAATWTQSVTGPMYLTNGGWPDRVLCASPDNDSVWLKQFDASNQYCQWIRIGDRSRFVLFNPQKQKVATYVGGNEGAVVMQNLNYPTPYLQLFSWGGGEDWGAYALQSFEDNGQNVDAKDPRSDNPRTDAVHTRGWRHGHQRELTWNELPAATPSLGRAIGALQAYQSYLSRVLGSGAPDETACVTDSTPLRSAANGRYVSAELGYGGDNYAELRARADVVAGFEQFNLCRNSRNGLYSIRSSANGRYVSAELGYGGDNYAELRARADVVAGFEQFSLEPSGDGYAIKSNANGKYVSAELGYGGDNYAELRARAGAIGPWEQFQ</sequence>
<dbReference type="RefSeq" id="WP_153465325.1">
    <property type="nucleotide sequence ID" value="NZ_WBOF01000001.1"/>
</dbReference>
<protein>
    <recommendedName>
        <fullName evidence="5">RICIN domain-containing protein</fullName>
    </recommendedName>
</protein>
<feature type="region of interest" description="Disordered" evidence="1">
    <location>
        <begin position="150"/>
        <end position="170"/>
    </location>
</feature>
<evidence type="ECO:0000256" key="1">
    <source>
        <dbReference type="SAM" id="MobiDB-lite"/>
    </source>
</evidence>
<gene>
    <name evidence="3" type="ORF">F7Q99_26285</name>
</gene>
<dbReference type="EMBL" id="WBOF01000001">
    <property type="protein sequence ID" value="MQS15683.1"/>
    <property type="molecule type" value="Genomic_DNA"/>
</dbReference>
<feature type="chain" id="PRO_5026993401" description="RICIN domain-containing protein" evidence="2">
    <location>
        <begin position="40"/>
        <end position="361"/>
    </location>
</feature>
<organism evidence="3 4">
    <name type="scientific">Streptomyces kaniharaensis</name>
    <dbReference type="NCBI Taxonomy" id="212423"/>
    <lineage>
        <taxon>Bacteria</taxon>
        <taxon>Bacillati</taxon>
        <taxon>Actinomycetota</taxon>
        <taxon>Actinomycetes</taxon>
        <taxon>Kitasatosporales</taxon>
        <taxon>Streptomycetaceae</taxon>
        <taxon>Streptomyces</taxon>
    </lineage>
</organism>
<dbReference type="InterPro" id="IPR008999">
    <property type="entry name" value="Actin-crosslinking"/>
</dbReference>
<evidence type="ECO:0008006" key="5">
    <source>
        <dbReference type="Google" id="ProtNLM"/>
    </source>
</evidence>